<evidence type="ECO:0000256" key="4">
    <source>
        <dbReference type="ARBA" id="ARBA00022692"/>
    </source>
</evidence>
<name>A0A5S5B037_9FIRM</name>
<keyword evidence="4 8" id="KW-0812">Transmembrane</keyword>
<keyword evidence="6 8" id="KW-0472">Membrane</keyword>
<reference evidence="9 10" key="1">
    <citation type="submission" date="2019-07" db="EMBL/GenBank/DDBJ databases">
        <title>Genomic Encyclopedia of Type Strains, Phase I: the one thousand microbial genomes (KMG-I) project.</title>
        <authorList>
            <person name="Kyrpides N."/>
        </authorList>
    </citation>
    <scope>NUCLEOTIDE SEQUENCE [LARGE SCALE GENOMIC DNA]</scope>
    <source>
        <strain evidence="9 10">DSM 16647</strain>
    </source>
</reference>
<feature type="transmembrane region" description="Helical" evidence="8">
    <location>
        <begin position="414"/>
        <end position="432"/>
    </location>
</feature>
<evidence type="ECO:0000256" key="8">
    <source>
        <dbReference type="SAM" id="Phobius"/>
    </source>
</evidence>
<dbReference type="Proteomes" id="UP000322294">
    <property type="component" value="Unassembled WGS sequence"/>
</dbReference>
<feature type="transmembrane region" description="Helical" evidence="8">
    <location>
        <begin position="259"/>
        <end position="280"/>
    </location>
</feature>
<evidence type="ECO:0000256" key="2">
    <source>
        <dbReference type="ARBA" id="ARBA00006434"/>
    </source>
</evidence>
<dbReference type="GO" id="GO:0005886">
    <property type="term" value="C:plasma membrane"/>
    <property type="evidence" value="ECO:0007669"/>
    <property type="project" value="TreeGrafter"/>
</dbReference>
<dbReference type="RefSeq" id="WP_148866016.1">
    <property type="nucleotide sequence ID" value="NZ_VNHO01000003.1"/>
</dbReference>
<accession>A0A5S5B037</accession>
<dbReference type="GO" id="GO:0022857">
    <property type="term" value="F:transmembrane transporter activity"/>
    <property type="evidence" value="ECO:0007669"/>
    <property type="project" value="InterPro"/>
</dbReference>
<evidence type="ECO:0000256" key="1">
    <source>
        <dbReference type="ARBA" id="ARBA00004141"/>
    </source>
</evidence>
<feature type="transmembrane region" description="Helical" evidence="8">
    <location>
        <begin position="6"/>
        <end position="25"/>
    </location>
</feature>
<keyword evidence="5 8" id="KW-1133">Transmembrane helix</keyword>
<feature type="transmembrane region" description="Helical" evidence="8">
    <location>
        <begin position="150"/>
        <end position="167"/>
    </location>
</feature>
<feature type="transmembrane region" description="Helical" evidence="8">
    <location>
        <begin position="37"/>
        <end position="59"/>
    </location>
</feature>
<evidence type="ECO:0000256" key="5">
    <source>
        <dbReference type="ARBA" id="ARBA00022989"/>
    </source>
</evidence>
<dbReference type="EMBL" id="VNHO01000003">
    <property type="protein sequence ID" value="TYP58483.1"/>
    <property type="molecule type" value="Genomic_DNA"/>
</dbReference>
<protein>
    <submittedName>
        <fullName evidence="9">SSS family solute:Na+ symporter</fullName>
    </submittedName>
</protein>
<keyword evidence="3" id="KW-0813">Transport</keyword>
<dbReference type="Pfam" id="PF00474">
    <property type="entry name" value="SSF"/>
    <property type="match status" value="1"/>
</dbReference>
<comment type="caution">
    <text evidence="9">The sequence shown here is derived from an EMBL/GenBank/DDBJ whole genome shotgun (WGS) entry which is preliminary data.</text>
</comment>
<gene>
    <name evidence="9" type="ORF">LZ11_00328</name>
</gene>
<feature type="transmembrane region" description="Helical" evidence="8">
    <location>
        <begin position="359"/>
        <end position="378"/>
    </location>
</feature>
<evidence type="ECO:0000256" key="6">
    <source>
        <dbReference type="ARBA" id="ARBA00023136"/>
    </source>
</evidence>
<feature type="transmembrane region" description="Helical" evidence="8">
    <location>
        <begin position="71"/>
        <end position="91"/>
    </location>
</feature>
<feature type="transmembrane region" description="Helical" evidence="8">
    <location>
        <begin position="215"/>
        <end position="238"/>
    </location>
</feature>
<proteinExistence type="inferred from homology"/>
<dbReference type="CDD" id="cd10322">
    <property type="entry name" value="SLC5sbd"/>
    <property type="match status" value="1"/>
</dbReference>
<dbReference type="PROSITE" id="PS50283">
    <property type="entry name" value="NA_SOLUT_SYMP_3"/>
    <property type="match status" value="1"/>
</dbReference>
<dbReference type="AlphaFoldDB" id="A0A5S5B037"/>
<dbReference type="PANTHER" id="PTHR48086:SF7">
    <property type="entry name" value="SODIUM-SOLUTE SYMPORTER-RELATED"/>
    <property type="match status" value="1"/>
</dbReference>
<dbReference type="InterPro" id="IPR001734">
    <property type="entry name" value="Na/solute_symporter"/>
</dbReference>
<dbReference type="InterPro" id="IPR038377">
    <property type="entry name" value="Na/Glc_symporter_sf"/>
</dbReference>
<evidence type="ECO:0000256" key="3">
    <source>
        <dbReference type="ARBA" id="ARBA00022448"/>
    </source>
</evidence>
<feature type="transmembrane region" description="Helical" evidence="8">
    <location>
        <begin position="384"/>
        <end position="402"/>
    </location>
</feature>
<organism evidence="9 10">
    <name type="scientific">Thermosediminibacter litoriperuensis</name>
    <dbReference type="NCBI Taxonomy" id="291989"/>
    <lineage>
        <taxon>Bacteria</taxon>
        <taxon>Bacillati</taxon>
        <taxon>Bacillota</taxon>
        <taxon>Clostridia</taxon>
        <taxon>Thermosediminibacterales</taxon>
        <taxon>Thermosediminibacteraceae</taxon>
        <taxon>Thermosediminibacter</taxon>
    </lineage>
</organism>
<feature type="transmembrane region" description="Helical" evidence="8">
    <location>
        <begin position="300"/>
        <end position="318"/>
    </location>
</feature>
<sequence length="465" mass="49426">MVLLILILYISGMLVVGWWCGKYYIKGMTDFLLAGRRLGPWLLTATLVATHFGGGAVMGGGEYGYNYGLSGAWYGISCGVGLLFLFFTSKFRDLALYTVPDYLEHRYGGKTVRVLGALLSLIALIGILAAQTMATRSALSIVGIRGNTGAVLATIVFIIYTMAGGLWADTLTDFVQVIVATIGVVWASIIVLLKAGGMAGLASLVADKGVPGQYINIWGMGYSSIMWILLPTVMYTLIGQDFYQRLFSARDSKVARIGSLAGGIVMIILSLFPAIIGMGARALSDIDDAGSAVPWVLQNLMNPVIGGIFLAAILAAIMSTADSLLTAATAHIVKDLWIETFHVDGVKEEKRLLAVSRNFTFIIGIISLIIALIVPGIIDALIYSYTMYTAGVFIPVMGGLLWKGATRAGALSSIIAGSIIALVGILTKINIYGAPVEVYAALISLVIFVIISLATQPKKSDELAK</sequence>
<keyword evidence="10" id="KW-1185">Reference proteome</keyword>
<evidence type="ECO:0000313" key="9">
    <source>
        <dbReference type="EMBL" id="TYP58483.1"/>
    </source>
</evidence>
<feature type="transmembrane region" description="Helical" evidence="8">
    <location>
        <begin position="112"/>
        <end position="130"/>
    </location>
</feature>
<evidence type="ECO:0000256" key="7">
    <source>
        <dbReference type="RuleBase" id="RU362091"/>
    </source>
</evidence>
<dbReference type="OrthoDB" id="9810181at2"/>
<comment type="subcellular location">
    <subcellularLocation>
        <location evidence="1">Membrane</location>
        <topology evidence="1">Multi-pass membrane protein</topology>
    </subcellularLocation>
</comment>
<feature type="transmembrane region" description="Helical" evidence="8">
    <location>
        <begin position="174"/>
        <end position="195"/>
    </location>
</feature>
<feature type="transmembrane region" description="Helical" evidence="8">
    <location>
        <begin position="438"/>
        <end position="455"/>
    </location>
</feature>
<dbReference type="PANTHER" id="PTHR48086">
    <property type="entry name" value="SODIUM/PROLINE SYMPORTER-RELATED"/>
    <property type="match status" value="1"/>
</dbReference>
<dbReference type="Gene3D" id="1.20.1730.10">
    <property type="entry name" value="Sodium/glucose cotransporter"/>
    <property type="match status" value="1"/>
</dbReference>
<dbReference type="InterPro" id="IPR050277">
    <property type="entry name" value="Sodium:Solute_Symporter"/>
</dbReference>
<comment type="similarity">
    <text evidence="2 7">Belongs to the sodium:solute symporter (SSF) (TC 2.A.21) family.</text>
</comment>
<evidence type="ECO:0000313" key="10">
    <source>
        <dbReference type="Proteomes" id="UP000322294"/>
    </source>
</evidence>